<reference evidence="1" key="1">
    <citation type="journal article" date="2022" name="bioRxiv">
        <title>Population genetic analysis of Ophidiomyces ophidiicola, the causative agent of snake fungal disease, indicates recent introductions to the USA.</title>
        <authorList>
            <person name="Ladner J.T."/>
            <person name="Palmer J.M."/>
            <person name="Ettinger C.L."/>
            <person name="Stajich J.E."/>
            <person name="Farrell T.M."/>
            <person name="Glorioso B.M."/>
            <person name="Lawson B."/>
            <person name="Price S.J."/>
            <person name="Stengle A.G."/>
            <person name="Grear D.A."/>
            <person name="Lorch J.M."/>
        </authorList>
    </citation>
    <scope>NUCLEOTIDE SEQUENCE</scope>
    <source>
        <strain evidence="1">NWHC 24266-5</strain>
    </source>
</reference>
<protein>
    <submittedName>
        <fullName evidence="1">Uncharacterized protein</fullName>
    </submittedName>
</protein>
<organism evidence="1">
    <name type="scientific">Ophidiomyces ophidiicola</name>
    <dbReference type="NCBI Taxonomy" id="1387563"/>
    <lineage>
        <taxon>Eukaryota</taxon>
        <taxon>Fungi</taxon>
        <taxon>Dikarya</taxon>
        <taxon>Ascomycota</taxon>
        <taxon>Pezizomycotina</taxon>
        <taxon>Eurotiomycetes</taxon>
        <taxon>Eurotiomycetidae</taxon>
        <taxon>Onygenales</taxon>
        <taxon>Onygenaceae</taxon>
        <taxon>Ophidiomyces</taxon>
    </lineage>
</organism>
<sequence>MAVLAEVPKSYEALVQLEKSSYGSPQDHVREAARIIGVDLDTILQIESEGAKSAPGVLPAAAPKEEWVLRWLLKKLTVPASKTTSNYRLENLTWTLFHLLLDRIPARTVAILLTENKFLLVLQTSLEELRELISSPPSTSDAPRDDGSAGKKHAKSGKKRKRTEDDAADGGPQRSSTAPNSPADTFMSVIAAVKHLVELADRVPAAQAALKAQLKLVLRGDPATAANILRQALQSAAATGHMTERSFVGLSAVVEIWNLRSESLDGSVSLSNGLFCSRVLGPALQLLLNNASTQDETRTRHPLVQAIERLVVLHVTLPLRELFFSTPTNNQNAQDDRVSPDTIDTISKGLASRLGDDANIAPSLLSILLEISTRALPRDTFKRQMKEAAWLETLFVVLSARAGFDLYTDSRKKSDPAILQCLFQVAIDRAFTLSLGTLVRYTVRFSGLLQSSRSEIPWKLVSQVIQLGVDVFLPNSGLSESKPLLDSLVTCLTSVCQSPQQTFDVTYTLMKNGVVLPLLKGFFAARDGDAFLQIWSSQLKLLDKRRSECADLPPFSVWEDDDISRAYGELLSVNYASARVESQIERVVSALSNSDDIPTAYADVVVLDSMLMVGSEKDRKLQSGLSCGNVLETLIAFIKSSSGALWKWRLWRISRNFIDASGAPNSTLPETVTSSMLHTALETIERFRKKTSASTNIAQCQEAFWSCKFATCFAEELEEAAATQYLDKIASILCVLLRNSPEFAGVGWSGRIETLISHQTVAIGCLATLLSNNKALGLLSAESRRKLFLVFLSAAYPTEATQSKEVVRNETLENSCPQLPNLWHDFVSYDFLYTSSNVVYDLTFVLSEQLKEGKKNREFLVKSLLNIPVKLMPRHQRGSLLDLLEQILMEAPKPETKVDIFSLMAKLVAAPKSPAKITSDSKNLWKLAASVSTQDVRAESDFFRAFDQLHCAVVSKMLTPSGELDAFGEETFAVVSEIGGKMATINLDTAEHYLLFLSLNLLHKHQTDFDDRKRKHIQTLRAKTFKKFVSDLKTLSRELKKEPSRPDLVVGILEISKTLEDLIRKDKKALRYFQKLDKYLSVSSCAESIRNSVKRQKMSYETTESEVTTSLLSYAPFLKIHQLQTRDQKLSAHTIYAQLSSLPKEALVGFIRDSRISISSGEHLAYRLLLIGMALALLDPIEDRESSESLELTATFTEITEVLTKCTSIEAFSLASECLDILLRTQARSVSQWNVDNIIATFAIIASPAGPQIARCDAGAVYTRTCRLLGTIFGLYRKKMSGRLHLVLPVLQQLLRCLFSGDSRPMKQSRFLSTLPPWLGSRGPTPLTAEHAGQYTRLLTSLCDPTVSAVENHRGGFSQGLSDNTKKVKSLVSQHLQYLIIEYAGLQLRGHLTPDMKAVLMPGWYAVLDVMSKTTLRAMNASMDSSSRAVFKGLYDDYVKFGRWNHD</sequence>
<evidence type="ECO:0000313" key="1">
    <source>
        <dbReference type="EMBL" id="KAI2393266.1"/>
    </source>
</evidence>
<comment type="caution">
    <text evidence="1">The sequence shown here is derived from an EMBL/GenBank/DDBJ whole genome shotgun (WGS) entry which is preliminary data.</text>
</comment>
<gene>
    <name evidence="1" type="ORF">LOY88_000327</name>
</gene>
<name>A0ACB8V5V3_9EURO</name>
<proteinExistence type="predicted"/>
<accession>A0ACB8V5V3</accession>
<dbReference type="EMBL" id="JALBCA010000003">
    <property type="protein sequence ID" value="KAI2393266.1"/>
    <property type="molecule type" value="Genomic_DNA"/>
</dbReference>